<gene>
    <name evidence="9" type="ORF">U27_00507</name>
</gene>
<evidence type="ECO:0000256" key="7">
    <source>
        <dbReference type="SAM" id="Phobius"/>
    </source>
</evidence>
<organism evidence="9">
    <name type="scientific">Vecturithrix granuli</name>
    <dbReference type="NCBI Taxonomy" id="1499967"/>
    <lineage>
        <taxon>Bacteria</taxon>
        <taxon>Candidatus Moduliflexota</taxon>
        <taxon>Candidatus Vecturitrichia</taxon>
        <taxon>Candidatus Vecturitrichales</taxon>
        <taxon>Candidatus Vecturitrichaceae</taxon>
        <taxon>Candidatus Vecturithrix</taxon>
    </lineage>
</organism>
<accession>A0A081C7Q5</accession>
<dbReference type="eggNOG" id="COG1593">
    <property type="taxonomic scope" value="Bacteria"/>
</dbReference>
<dbReference type="PANTHER" id="PTHR33362">
    <property type="entry name" value="SIALIC ACID TRAP TRANSPORTER PERMEASE PROTEIN SIAT-RELATED"/>
    <property type="match status" value="1"/>
</dbReference>
<dbReference type="GO" id="GO:0005886">
    <property type="term" value="C:plasma membrane"/>
    <property type="evidence" value="ECO:0007669"/>
    <property type="project" value="UniProtKB-SubCell"/>
</dbReference>
<proteinExistence type="predicted"/>
<keyword evidence="2" id="KW-1003">Cell membrane</keyword>
<evidence type="ECO:0000256" key="1">
    <source>
        <dbReference type="ARBA" id="ARBA00004429"/>
    </source>
</evidence>
<keyword evidence="4 7" id="KW-0812">Transmembrane</keyword>
<feature type="domain" description="TRAP C4-dicarboxylate transport system permease DctM subunit" evidence="8">
    <location>
        <begin position="8"/>
        <end position="417"/>
    </location>
</feature>
<sequence length="427" mass="45408">MSPSLVLIGSFLLLTFCGLPVAFCLGVAAFLTGLMTGIGPAMLVQRISAGIQVFPLIAIPLFILAGGIMAKGGVARRIVDFAYILVGPFRGGLAMVNCIQSMFFGGVSGSAIADISSTGPIMIPMMVEKGYDREFSTAITVASATQGIIIPPSHNMVIYAMIAGGVSVGKLFLAGYIPGIMVGLALMISSYYIAIKRNYPREQRPPLQESLIIIRDGLLAILAAVVIVGGIAFGIFTVSEASAISVFYAIFLGIFVYKEMQFADIWSVLLDAVKTTTSVLFLIGCASAFAWMMTFLQIPSKATTFLLSITDNTFLLYLLINLLLIGLGMIMDVAPLIVIVTPVLLPVMIATGMDPVTFGVVLMLNLGIGLTTPPVGTGLFVGCTVGKTSMERVSVSMLSLWPAMLIVLLLVTYIPQLTMFLPNWLMP</sequence>
<name>A0A081C7Q5_VECG1</name>
<dbReference type="NCBIfam" id="TIGR00786">
    <property type="entry name" value="dctM"/>
    <property type="match status" value="1"/>
</dbReference>
<feature type="transmembrane region" description="Helical" evidence="7">
    <location>
        <begin position="278"/>
        <end position="298"/>
    </location>
</feature>
<keyword evidence="5 7" id="KW-1133">Transmembrane helix</keyword>
<feature type="transmembrane region" description="Helical" evidence="7">
    <location>
        <begin position="304"/>
        <end position="326"/>
    </location>
</feature>
<evidence type="ECO:0000256" key="6">
    <source>
        <dbReference type="ARBA" id="ARBA00023136"/>
    </source>
</evidence>
<evidence type="ECO:0000313" key="9">
    <source>
        <dbReference type="EMBL" id="GAK60610.1"/>
    </source>
</evidence>
<keyword evidence="6 7" id="KW-0472">Membrane</keyword>
<dbReference type="EMBL" id="DF820474">
    <property type="protein sequence ID" value="GAK60610.1"/>
    <property type="molecule type" value="Genomic_DNA"/>
</dbReference>
<feature type="transmembrane region" description="Helical" evidence="7">
    <location>
        <begin position="81"/>
        <end position="103"/>
    </location>
</feature>
<dbReference type="Pfam" id="PF06808">
    <property type="entry name" value="DctM"/>
    <property type="match status" value="1"/>
</dbReference>
<evidence type="ECO:0000256" key="3">
    <source>
        <dbReference type="ARBA" id="ARBA00022519"/>
    </source>
</evidence>
<evidence type="ECO:0000256" key="5">
    <source>
        <dbReference type="ARBA" id="ARBA00022989"/>
    </source>
</evidence>
<keyword evidence="3" id="KW-0997">Cell inner membrane</keyword>
<dbReference type="PANTHER" id="PTHR33362:SF2">
    <property type="entry name" value="TRAP TRANSPORTER LARGE PERMEASE PROTEIN"/>
    <property type="match status" value="1"/>
</dbReference>
<dbReference type="Proteomes" id="UP000030661">
    <property type="component" value="Unassembled WGS sequence"/>
</dbReference>
<feature type="transmembrane region" description="Helical" evidence="7">
    <location>
        <begin position="333"/>
        <end position="352"/>
    </location>
</feature>
<dbReference type="PIRSF" id="PIRSF006066">
    <property type="entry name" value="HI0050"/>
    <property type="match status" value="1"/>
</dbReference>
<evidence type="ECO:0000259" key="8">
    <source>
        <dbReference type="Pfam" id="PF06808"/>
    </source>
</evidence>
<reference evidence="9" key="1">
    <citation type="journal article" date="2015" name="PeerJ">
        <title>First genomic representation of candidate bacterial phylum KSB3 points to enhanced environmental sensing as a trigger of wastewater bulking.</title>
        <authorList>
            <person name="Sekiguchi Y."/>
            <person name="Ohashi A."/>
            <person name="Parks D.H."/>
            <person name="Yamauchi T."/>
            <person name="Tyson G.W."/>
            <person name="Hugenholtz P."/>
        </authorList>
    </citation>
    <scope>NUCLEOTIDE SEQUENCE [LARGE SCALE GENOMIC DNA]</scope>
</reference>
<comment type="subcellular location">
    <subcellularLocation>
        <location evidence="1">Cell inner membrane</location>
        <topology evidence="1">Multi-pass membrane protein</topology>
    </subcellularLocation>
</comment>
<feature type="transmembrane region" description="Helical" evidence="7">
    <location>
        <begin position="216"/>
        <end position="235"/>
    </location>
</feature>
<dbReference type="AlphaFoldDB" id="A0A081C7Q5"/>
<evidence type="ECO:0000256" key="4">
    <source>
        <dbReference type="ARBA" id="ARBA00022692"/>
    </source>
</evidence>
<dbReference type="HOGENOM" id="CLU_019824_4_1_0"/>
<feature type="transmembrane region" description="Helical" evidence="7">
    <location>
        <begin position="393"/>
        <end position="414"/>
    </location>
</feature>
<feature type="transmembrane region" description="Helical" evidence="7">
    <location>
        <begin position="358"/>
        <end position="381"/>
    </location>
</feature>
<dbReference type="InterPro" id="IPR004681">
    <property type="entry name" value="TRAP_DctM"/>
</dbReference>
<keyword evidence="10" id="KW-1185">Reference proteome</keyword>
<evidence type="ECO:0000256" key="2">
    <source>
        <dbReference type="ARBA" id="ARBA00022475"/>
    </source>
</evidence>
<protein>
    <submittedName>
        <fullName evidence="9">TRAP dicarboxylate transporter, DctM subunit</fullName>
    </submittedName>
</protein>
<dbReference type="GO" id="GO:0022857">
    <property type="term" value="F:transmembrane transporter activity"/>
    <property type="evidence" value="ECO:0007669"/>
    <property type="project" value="TreeGrafter"/>
</dbReference>
<feature type="transmembrane region" description="Helical" evidence="7">
    <location>
        <begin position="171"/>
        <end position="195"/>
    </location>
</feature>
<dbReference type="STRING" id="1499967.U27_00507"/>
<feature type="transmembrane region" description="Helical" evidence="7">
    <location>
        <begin position="48"/>
        <end position="69"/>
    </location>
</feature>
<evidence type="ECO:0000313" key="10">
    <source>
        <dbReference type="Proteomes" id="UP000030661"/>
    </source>
</evidence>
<dbReference type="InterPro" id="IPR010656">
    <property type="entry name" value="DctM"/>
</dbReference>